<gene>
    <name evidence="1" type="ORF">B4U79_01681</name>
</gene>
<accession>A0A3S3NU91</accession>
<proteinExistence type="predicted"/>
<keyword evidence="2" id="KW-1185">Reference proteome</keyword>
<reference evidence="1 2" key="1">
    <citation type="journal article" date="2018" name="Gigascience">
        <title>Genomes of trombidid mites reveal novel predicted allergens and laterally-transferred genes associated with secondary metabolism.</title>
        <authorList>
            <person name="Dong X."/>
            <person name="Chaisiri K."/>
            <person name="Xia D."/>
            <person name="Armstrong S.D."/>
            <person name="Fang Y."/>
            <person name="Donnelly M.J."/>
            <person name="Kadowaki T."/>
            <person name="McGarry J.W."/>
            <person name="Darby A.C."/>
            <person name="Makepeace B.L."/>
        </authorList>
    </citation>
    <scope>NUCLEOTIDE SEQUENCE [LARGE SCALE GENOMIC DNA]</scope>
    <source>
        <strain evidence="1">UoL-WK</strain>
    </source>
</reference>
<organism evidence="1 2">
    <name type="scientific">Dinothrombium tinctorium</name>
    <dbReference type="NCBI Taxonomy" id="1965070"/>
    <lineage>
        <taxon>Eukaryota</taxon>
        <taxon>Metazoa</taxon>
        <taxon>Ecdysozoa</taxon>
        <taxon>Arthropoda</taxon>
        <taxon>Chelicerata</taxon>
        <taxon>Arachnida</taxon>
        <taxon>Acari</taxon>
        <taxon>Acariformes</taxon>
        <taxon>Trombidiformes</taxon>
        <taxon>Prostigmata</taxon>
        <taxon>Anystina</taxon>
        <taxon>Parasitengona</taxon>
        <taxon>Trombidioidea</taxon>
        <taxon>Trombidiidae</taxon>
        <taxon>Dinothrombium</taxon>
    </lineage>
</organism>
<dbReference type="Proteomes" id="UP000285301">
    <property type="component" value="Unassembled WGS sequence"/>
</dbReference>
<name>A0A3S3NU91_9ACAR</name>
<sequence>MIRWIDLPDHVISQLLICHQAIFNWKSKKRTRKRLRL</sequence>
<dbReference type="AlphaFoldDB" id="A0A3S3NU91"/>
<dbReference type="EMBL" id="NCKU01004284">
    <property type="protein sequence ID" value="RWS06189.1"/>
    <property type="molecule type" value="Genomic_DNA"/>
</dbReference>
<evidence type="ECO:0000313" key="2">
    <source>
        <dbReference type="Proteomes" id="UP000285301"/>
    </source>
</evidence>
<protein>
    <submittedName>
        <fullName evidence="1">Uncharacterized protein</fullName>
    </submittedName>
</protein>
<comment type="caution">
    <text evidence="1">The sequence shown here is derived from an EMBL/GenBank/DDBJ whole genome shotgun (WGS) entry which is preliminary data.</text>
</comment>
<evidence type="ECO:0000313" key="1">
    <source>
        <dbReference type="EMBL" id="RWS06189.1"/>
    </source>
</evidence>